<sequence length="239" mass="27048">MTIINTRPKSLSENLNKASSRLNIDILNIYMSEIIDAKEDNEIWESFIKNISGYKNIIFLSQTSVTKGINLIGEYHDLSSLENNFYSVGEKTSAALKAIGVESISPKNQSAAGLYEIIDKNAKSLIFCGKHSNNYIQSKLKANADTIYCFELIYNKSEILKIDNKNADVILIFNSLTFKKIFEYCEIENLLNKKFLFASQSIFAKAQNICHDSKIQGMELYFQDEFNDGSILTRALSLT</sequence>
<dbReference type="GO" id="GO:0033014">
    <property type="term" value="P:tetrapyrrole biosynthetic process"/>
    <property type="evidence" value="ECO:0007669"/>
    <property type="project" value="InterPro"/>
</dbReference>
<name>J5KGD2_9GAMM</name>
<dbReference type="SUPFAM" id="SSF69618">
    <property type="entry name" value="HemD-like"/>
    <property type="match status" value="1"/>
</dbReference>
<dbReference type="InterPro" id="IPR036108">
    <property type="entry name" value="4pyrrol_syn_uPrphyn_synt_sf"/>
</dbReference>
<evidence type="ECO:0000313" key="3">
    <source>
        <dbReference type="Proteomes" id="UP000010116"/>
    </source>
</evidence>
<dbReference type="Proteomes" id="UP000010116">
    <property type="component" value="Unassembled WGS sequence"/>
</dbReference>
<dbReference type="Gene3D" id="3.40.50.10090">
    <property type="match status" value="2"/>
</dbReference>
<feature type="domain" description="Tetrapyrrole biosynthesis uroporphyrinogen III synthase" evidence="1">
    <location>
        <begin position="35"/>
        <end position="197"/>
    </location>
</feature>
<organism evidence="2 3">
    <name type="scientific">SAR86 cluster bacterium SAR86B</name>
    <dbReference type="NCBI Taxonomy" id="1123867"/>
    <lineage>
        <taxon>Bacteria</taxon>
        <taxon>Pseudomonadati</taxon>
        <taxon>Pseudomonadota</taxon>
        <taxon>Gammaproteobacteria</taxon>
        <taxon>SAR86 cluster</taxon>
    </lineage>
</organism>
<dbReference type="HOGENOM" id="CLU_1160428_0_0_6"/>
<protein>
    <recommendedName>
        <fullName evidence="1">Tetrapyrrole biosynthesis uroporphyrinogen III synthase domain-containing protein</fullName>
    </recommendedName>
</protein>
<dbReference type="GO" id="GO:0004852">
    <property type="term" value="F:uroporphyrinogen-III synthase activity"/>
    <property type="evidence" value="ECO:0007669"/>
    <property type="project" value="InterPro"/>
</dbReference>
<evidence type="ECO:0000259" key="1">
    <source>
        <dbReference type="Pfam" id="PF02602"/>
    </source>
</evidence>
<evidence type="ECO:0000313" key="2">
    <source>
        <dbReference type="EMBL" id="EJP73538.1"/>
    </source>
</evidence>
<proteinExistence type="predicted"/>
<dbReference type="EMBL" id="JH611165">
    <property type="protein sequence ID" value="EJP73538.1"/>
    <property type="molecule type" value="Genomic_DNA"/>
</dbReference>
<reference evidence="2 3" key="1">
    <citation type="journal article" date="2012" name="ISME J.">
        <title>Genomic insights to SAR86, an abundant and uncultivated marine bacterial lineage.</title>
        <authorList>
            <person name="Dupont C.L."/>
            <person name="Rusch D.B."/>
            <person name="Yooseph S."/>
            <person name="Lombardo M.J."/>
            <person name="Richter R.A."/>
            <person name="Valas R."/>
            <person name="Novotny M."/>
            <person name="Yee-Greenbaum J."/>
            <person name="Selengut J.D."/>
            <person name="Haft D.H."/>
            <person name="Halpern A.L."/>
            <person name="Lasken R.S."/>
            <person name="Nealson K."/>
            <person name="Friedman R."/>
            <person name="Venter J.C."/>
        </authorList>
    </citation>
    <scope>NUCLEOTIDE SEQUENCE [LARGE SCALE GENOMIC DNA]</scope>
</reference>
<dbReference type="AlphaFoldDB" id="J5KGD2"/>
<dbReference type="Pfam" id="PF02602">
    <property type="entry name" value="HEM4"/>
    <property type="match status" value="1"/>
</dbReference>
<gene>
    <name evidence="2" type="ORF">NT02SARS_0122</name>
</gene>
<dbReference type="InterPro" id="IPR003754">
    <property type="entry name" value="4pyrrol_synth_uPrphyn_synth"/>
</dbReference>
<accession>J5KGD2</accession>